<comment type="caution">
    <text evidence="2">The sequence shown here is derived from an EMBL/GenBank/DDBJ whole genome shotgun (WGS) entry which is preliminary data.</text>
</comment>
<dbReference type="Pfam" id="PF13617">
    <property type="entry name" value="Lipoprotein_19"/>
    <property type="match status" value="1"/>
</dbReference>
<dbReference type="EMBL" id="JAAIKR010000005">
    <property type="protein sequence ID" value="MBR9727800.1"/>
    <property type="molecule type" value="Genomic_DNA"/>
</dbReference>
<evidence type="ECO:0000313" key="2">
    <source>
        <dbReference type="EMBL" id="MBR9727800.1"/>
    </source>
</evidence>
<feature type="chain" id="PRO_5046071719" evidence="1">
    <location>
        <begin position="23"/>
        <end position="74"/>
    </location>
</feature>
<name>A0ABS5I1A7_9GAMM</name>
<dbReference type="PROSITE" id="PS51257">
    <property type="entry name" value="PROKAR_LIPOPROTEIN"/>
    <property type="match status" value="1"/>
</dbReference>
<feature type="signal peptide" evidence="1">
    <location>
        <begin position="1"/>
        <end position="22"/>
    </location>
</feature>
<proteinExistence type="predicted"/>
<evidence type="ECO:0000256" key="1">
    <source>
        <dbReference type="SAM" id="SignalP"/>
    </source>
</evidence>
<keyword evidence="2" id="KW-0449">Lipoprotein</keyword>
<dbReference type="InterPro" id="IPR025985">
    <property type="entry name" value="YnbE"/>
</dbReference>
<dbReference type="Proteomes" id="UP000811844">
    <property type="component" value="Unassembled WGS sequence"/>
</dbReference>
<gene>
    <name evidence="2" type="ORF">G3R48_07350</name>
</gene>
<protein>
    <submittedName>
        <fullName evidence="2">YnbE family lipoprotein</fullName>
    </submittedName>
</protein>
<organism evidence="2 3">
    <name type="scientific">Shewanella intestini</name>
    <dbReference type="NCBI Taxonomy" id="2017544"/>
    <lineage>
        <taxon>Bacteria</taxon>
        <taxon>Pseudomonadati</taxon>
        <taxon>Pseudomonadota</taxon>
        <taxon>Gammaproteobacteria</taxon>
        <taxon>Alteromonadales</taxon>
        <taxon>Shewanellaceae</taxon>
        <taxon>Shewanella</taxon>
    </lineage>
</organism>
<keyword evidence="1" id="KW-0732">Signal</keyword>
<sequence length="74" mass="8126">MKPYFISVVTLLLTACTPTVNLAPPEQPIEINLNVKIDHQISINVDQKTSALIVPSEVKKEASEVSDLVETNTH</sequence>
<evidence type="ECO:0000313" key="3">
    <source>
        <dbReference type="Proteomes" id="UP000811844"/>
    </source>
</evidence>
<reference evidence="2 3" key="1">
    <citation type="submission" date="2020-02" db="EMBL/GenBank/DDBJ databases">
        <title>Shewanella WXL01 sp. nov., a marine bacterium isolated from green algae in Luhuitou Fringing Reef (Northern South China Sea).</title>
        <authorList>
            <person name="Wang X."/>
        </authorList>
    </citation>
    <scope>NUCLEOTIDE SEQUENCE [LARGE SCALE GENOMIC DNA]</scope>
    <source>
        <strain evidence="2 3">MCCC 1A01895</strain>
    </source>
</reference>
<accession>A0ABS5I1A7</accession>
<dbReference type="RefSeq" id="WP_153663744.1">
    <property type="nucleotide sequence ID" value="NZ_JAAIKR010000005.1"/>
</dbReference>
<keyword evidence="3" id="KW-1185">Reference proteome</keyword>